<feature type="transmembrane region" description="Helical" evidence="1">
    <location>
        <begin position="53"/>
        <end position="71"/>
    </location>
</feature>
<reference evidence="2" key="1">
    <citation type="submission" date="2021-05" db="EMBL/GenBank/DDBJ databases">
        <authorList>
            <person name="Alioto T."/>
            <person name="Alioto T."/>
            <person name="Gomez Garrido J."/>
        </authorList>
    </citation>
    <scope>NUCLEOTIDE SEQUENCE</scope>
</reference>
<proteinExistence type="predicted"/>
<keyword evidence="1" id="KW-0812">Transmembrane</keyword>
<feature type="transmembrane region" description="Helical" evidence="1">
    <location>
        <begin position="86"/>
        <end position="108"/>
    </location>
</feature>
<protein>
    <submittedName>
        <fullName evidence="2">(northern house mosquito) hypothetical protein</fullName>
    </submittedName>
</protein>
<accession>A0A8D8AAL8</accession>
<evidence type="ECO:0000256" key="1">
    <source>
        <dbReference type="SAM" id="Phobius"/>
    </source>
</evidence>
<sequence length="207" mass="24347">MMIHDMLLHVDWGLNLLGDCRLRRQRPHLNRNRIDKLVGWNQLRFLVLSYNRLIEYSWRLLVLMLIMLRWLQRQLLLMVDVIVVDWLLLSIQVKILLLLVDVIVLDIIRLGNPRLLILLVLRTSLETVGLSLNLLHFPVGLLLLISMSYVVQCITTRFMVYRGLPHIRVIAEGWQTMLNTITFLDVILAGFFRQTAGIQCQYDTQHK</sequence>
<evidence type="ECO:0000313" key="2">
    <source>
        <dbReference type="EMBL" id="CAG6453556.1"/>
    </source>
</evidence>
<name>A0A8D8AAL8_CULPI</name>
<dbReference type="AlphaFoldDB" id="A0A8D8AAL8"/>
<dbReference type="EMBL" id="HBUE01023364">
    <property type="protein sequence ID" value="CAG6453556.1"/>
    <property type="molecule type" value="Transcribed_RNA"/>
</dbReference>
<organism evidence="2">
    <name type="scientific">Culex pipiens</name>
    <name type="common">House mosquito</name>
    <dbReference type="NCBI Taxonomy" id="7175"/>
    <lineage>
        <taxon>Eukaryota</taxon>
        <taxon>Metazoa</taxon>
        <taxon>Ecdysozoa</taxon>
        <taxon>Arthropoda</taxon>
        <taxon>Hexapoda</taxon>
        <taxon>Insecta</taxon>
        <taxon>Pterygota</taxon>
        <taxon>Neoptera</taxon>
        <taxon>Endopterygota</taxon>
        <taxon>Diptera</taxon>
        <taxon>Nematocera</taxon>
        <taxon>Culicoidea</taxon>
        <taxon>Culicidae</taxon>
        <taxon>Culicinae</taxon>
        <taxon>Culicini</taxon>
        <taxon>Culex</taxon>
        <taxon>Culex</taxon>
    </lineage>
</organism>
<keyword evidence="1" id="KW-0472">Membrane</keyword>
<keyword evidence="1" id="KW-1133">Transmembrane helix</keyword>